<keyword evidence="3" id="KW-1185">Reference proteome</keyword>
<organism evidence="2 3">
    <name type="scientific">Anisodus acutangulus</name>
    <dbReference type="NCBI Taxonomy" id="402998"/>
    <lineage>
        <taxon>Eukaryota</taxon>
        <taxon>Viridiplantae</taxon>
        <taxon>Streptophyta</taxon>
        <taxon>Embryophyta</taxon>
        <taxon>Tracheophyta</taxon>
        <taxon>Spermatophyta</taxon>
        <taxon>Magnoliopsida</taxon>
        <taxon>eudicotyledons</taxon>
        <taxon>Gunneridae</taxon>
        <taxon>Pentapetalae</taxon>
        <taxon>asterids</taxon>
        <taxon>lamiids</taxon>
        <taxon>Solanales</taxon>
        <taxon>Solanaceae</taxon>
        <taxon>Solanoideae</taxon>
        <taxon>Hyoscyameae</taxon>
        <taxon>Anisodus</taxon>
    </lineage>
</organism>
<feature type="transmembrane region" description="Helical" evidence="1">
    <location>
        <begin position="118"/>
        <end position="140"/>
    </location>
</feature>
<protein>
    <recommendedName>
        <fullName evidence="4">Transmembrane protein</fullName>
    </recommendedName>
</protein>
<comment type="caution">
    <text evidence="2">The sequence shown here is derived from an EMBL/GenBank/DDBJ whole genome shotgun (WGS) entry which is preliminary data.</text>
</comment>
<dbReference type="AlphaFoldDB" id="A0A9Q1M252"/>
<evidence type="ECO:0000256" key="1">
    <source>
        <dbReference type="SAM" id="Phobius"/>
    </source>
</evidence>
<accession>A0A9Q1M252</accession>
<dbReference type="Proteomes" id="UP001152561">
    <property type="component" value="Unassembled WGS sequence"/>
</dbReference>
<dbReference type="EMBL" id="JAJAGQ010000012">
    <property type="protein sequence ID" value="KAJ8548199.1"/>
    <property type="molecule type" value="Genomic_DNA"/>
</dbReference>
<feature type="transmembrane region" description="Helical" evidence="1">
    <location>
        <begin position="90"/>
        <end position="112"/>
    </location>
</feature>
<feature type="transmembrane region" description="Helical" evidence="1">
    <location>
        <begin position="61"/>
        <end position="83"/>
    </location>
</feature>
<keyword evidence="1" id="KW-1133">Transmembrane helix</keyword>
<keyword evidence="1" id="KW-0472">Membrane</keyword>
<keyword evidence="1" id="KW-0812">Transmembrane</keyword>
<gene>
    <name evidence="2" type="ORF">K7X08_021435</name>
</gene>
<proteinExistence type="predicted"/>
<evidence type="ECO:0008006" key="4">
    <source>
        <dbReference type="Google" id="ProtNLM"/>
    </source>
</evidence>
<sequence length="161" mass="18629">MSWFGVCGREDVAIPSLILFVVDGCVDHSATGIEDWIWKFQSHWVLRSSFELLVSQRSEFFLPWSSLVCLLALRFFVVFRLLCGSWQANLWWYLQFYFGSSLSVCLGLSFLSTGMMKLGWYALGDFVFHSLLVFCSSRILSLERGMEHVQICQLQKRMEGI</sequence>
<name>A0A9Q1M252_9SOLA</name>
<evidence type="ECO:0000313" key="2">
    <source>
        <dbReference type="EMBL" id="KAJ8548199.1"/>
    </source>
</evidence>
<evidence type="ECO:0000313" key="3">
    <source>
        <dbReference type="Proteomes" id="UP001152561"/>
    </source>
</evidence>
<reference evidence="3" key="1">
    <citation type="journal article" date="2023" name="Proc. Natl. Acad. Sci. U.S.A.">
        <title>Genomic and structural basis for evolution of tropane alkaloid biosynthesis.</title>
        <authorList>
            <person name="Wanga Y.-J."/>
            <person name="Taina T."/>
            <person name="Yua J.-Y."/>
            <person name="Lia J."/>
            <person name="Xua B."/>
            <person name="Chenc J."/>
            <person name="D'Auriad J.C."/>
            <person name="Huanga J.-P."/>
            <person name="Huanga S.-X."/>
        </authorList>
    </citation>
    <scope>NUCLEOTIDE SEQUENCE [LARGE SCALE GENOMIC DNA]</scope>
    <source>
        <strain evidence="3">cv. KIB-2019</strain>
    </source>
</reference>